<dbReference type="EC" id="5.3.1.29" evidence="6"/>
<dbReference type="OrthoDB" id="9759982at2"/>
<dbReference type="STRING" id="36849.OXPF_35850"/>
<keyword evidence="1" id="KW-0004">4Fe-4S</keyword>
<proteinExistence type="predicted"/>
<keyword evidence="4" id="KW-0408">Iron</keyword>
<keyword evidence="5" id="KW-0411">Iron-sulfur</keyword>
<evidence type="ECO:0000313" key="7">
    <source>
        <dbReference type="Proteomes" id="UP000050326"/>
    </source>
</evidence>
<accession>A0A0P8Y848</accession>
<evidence type="ECO:0000256" key="5">
    <source>
        <dbReference type="ARBA" id="ARBA00023014"/>
    </source>
</evidence>
<dbReference type="RefSeq" id="WP_054876563.1">
    <property type="nucleotide sequence ID" value="NZ_LKET01000051.1"/>
</dbReference>
<keyword evidence="3" id="KW-0560">Oxidoreductase</keyword>
<keyword evidence="6" id="KW-0413">Isomerase</keyword>
<dbReference type="Gene3D" id="3.50.50.60">
    <property type="entry name" value="FAD/NAD(P)-binding domain"/>
    <property type="match status" value="1"/>
</dbReference>
<dbReference type="Proteomes" id="UP000050326">
    <property type="component" value="Unassembled WGS sequence"/>
</dbReference>
<keyword evidence="7" id="KW-1185">Reference proteome</keyword>
<evidence type="ECO:0000256" key="2">
    <source>
        <dbReference type="ARBA" id="ARBA00022723"/>
    </source>
</evidence>
<dbReference type="PRINTS" id="PR00469">
    <property type="entry name" value="PNDRDTASEII"/>
</dbReference>
<dbReference type="GO" id="GO:0051539">
    <property type="term" value="F:4 iron, 4 sulfur cluster binding"/>
    <property type="evidence" value="ECO:0007669"/>
    <property type="project" value="UniProtKB-KW"/>
</dbReference>
<dbReference type="Pfam" id="PF12831">
    <property type="entry name" value="FAD_oxidored"/>
    <property type="match status" value="1"/>
</dbReference>
<dbReference type="InterPro" id="IPR039650">
    <property type="entry name" value="HdrA-like"/>
</dbReference>
<dbReference type="GO" id="GO:0046872">
    <property type="term" value="F:metal ion binding"/>
    <property type="evidence" value="ECO:0007669"/>
    <property type="project" value="UniProtKB-KW"/>
</dbReference>
<dbReference type="InterPro" id="IPR036188">
    <property type="entry name" value="FAD/NAD-bd_sf"/>
</dbReference>
<evidence type="ECO:0000313" key="6">
    <source>
        <dbReference type="EMBL" id="KPU42822.1"/>
    </source>
</evidence>
<dbReference type="AlphaFoldDB" id="A0A0P8Y848"/>
<name>A0A0P8Y848_9CLOT</name>
<dbReference type="GO" id="GO:0016491">
    <property type="term" value="F:oxidoreductase activity"/>
    <property type="evidence" value="ECO:0007669"/>
    <property type="project" value="UniProtKB-KW"/>
</dbReference>
<evidence type="ECO:0000256" key="4">
    <source>
        <dbReference type="ARBA" id="ARBA00023004"/>
    </source>
</evidence>
<comment type="caution">
    <text evidence="6">The sequence shown here is derived from an EMBL/GenBank/DDBJ whole genome shotgun (WGS) entry which is preliminary data.</text>
</comment>
<dbReference type="PANTHER" id="PTHR43498:SF1">
    <property type="entry name" value="COB--COM HETERODISULFIDE REDUCTASE IRON-SULFUR SUBUNIT A"/>
    <property type="match status" value="1"/>
</dbReference>
<dbReference type="EMBL" id="LKET01000051">
    <property type="protein sequence ID" value="KPU42822.1"/>
    <property type="molecule type" value="Genomic_DNA"/>
</dbReference>
<dbReference type="PANTHER" id="PTHR43498">
    <property type="entry name" value="FERREDOXIN:COB-COM HETERODISULFIDE REDUCTASE SUBUNIT A"/>
    <property type="match status" value="1"/>
</dbReference>
<gene>
    <name evidence="6" type="ORF">OXPF_35850</name>
</gene>
<evidence type="ECO:0000256" key="1">
    <source>
        <dbReference type="ARBA" id="ARBA00022485"/>
    </source>
</evidence>
<evidence type="ECO:0000256" key="3">
    <source>
        <dbReference type="ARBA" id="ARBA00023002"/>
    </source>
</evidence>
<sequence length="446" mass="49318">MTKTIFEPASQIPVFDEADILVVGGGPAGTAAAISAARNGARVILSERYGYLGGQVTGGHVSMIPNIDNGTGVQITGILQEWMDRLGKLPDGLYGPSKKDAGSSDPELIKQWSGYMGTVWNNKICYGTYVDPELLKIVLNDMVEESNVIVYFHCWAAKAYMEDGQLKGVFFESKEGRKAVLAKVIIDATGEGDIFASAGAEFDDSIDPAIRNSNLSLCFRIANIDHKKYLNYIKDNRQDWAEKMNQILKMAGFRMALIPSNRNDNVWVNNWTFGKNGMKVKDLTFVEIEVRKQIVKVIEFLNKEMPGYENGYLMDVAPQIGVRYSRRLKGLYQISFDDLKQGKTYDDVVAITPAQHVFNAPGEEIPMQIPYRALVPEKLDNLIAAGRCLSADVYAHNWINLIPPCTAIGEAAGAAAYVAVNSNIQPRNADVKTVQNILKKQGFYLP</sequence>
<dbReference type="GO" id="GO:0043917">
    <property type="term" value="F:ribose 1,5-bisphosphate isomerase activity"/>
    <property type="evidence" value="ECO:0007669"/>
    <property type="project" value="UniProtKB-EC"/>
</dbReference>
<keyword evidence="2" id="KW-0479">Metal-binding</keyword>
<reference evidence="6 7" key="1">
    <citation type="submission" date="2015-09" db="EMBL/GenBank/DDBJ databases">
        <title>Genome sequence of Oxobacter pfennigii DSM 3222.</title>
        <authorList>
            <person name="Poehlein A."/>
            <person name="Bengelsdorf F.R."/>
            <person name="Schiel-Bengelsdorf B."/>
            <person name="Duerre P."/>
            <person name="Daniel R."/>
        </authorList>
    </citation>
    <scope>NUCLEOTIDE SEQUENCE [LARGE SCALE GENOMIC DNA]</scope>
    <source>
        <strain evidence="6 7">DSM 3222</strain>
    </source>
</reference>
<protein>
    <submittedName>
        <fullName evidence="6">Putative thiazole biosynthetic enzyme</fullName>
        <ecNumber evidence="6">5.3.1.29</ecNumber>
    </submittedName>
</protein>
<dbReference type="SUPFAM" id="SSF51905">
    <property type="entry name" value="FAD/NAD(P)-binding domain"/>
    <property type="match status" value="1"/>
</dbReference>
<organism evidence="6 7">
    <name type="scientific">Oxobacter pfennigii</name>
    <dbReference type="NCBI Taxonomy" id="36849"/>
    <lineage>
        <taxon>Bacteria</taxon>
        <taxon>Bacillati</taxon>
        <taxon>Bacillota</taxon>
        <taxon>Clostridia</taxon>
        <taxon>Eubacteriales</taxon>
        <taxon>Clostridiaceae</taxon>
        <taxon>Oxobacter</taxon>
    </lineage>
</organism>